<dbReference type="GO" id="GO:0005524">
    <property type="term" value="F:ATP binding"/>
    <property type="evidence" value="ECO:0007669"/>
    <property type="project" value="UniProtKB-KW"/>
</dbReference>
<evidence type="ECO:0000256" key="2">
    <source>
        <dbReference type="SAM" id="MobiDB-lite"/>
    </source>
</evidence>
<protein>
    <recommendedName>
        <fullName evidence="1">ATP-dependent DNA helicase</fullName>
        <ecNumber evidence="1">5.6.2.3</ecNumber>
    </recommendedName>
</protein>
<comment type="caution">
    <text evidence="5">The sequence shown here is derived from an EMBL/GenBank/DDBJ whole genome shotgun (WGS) entry which is preliminary data.</text>
</comment>
<dbReference type="AlphaFoldDB" id="A0A814LIW1"/>
<evidence type="ECO:0000313" key="6">
    <source>
        <dbReference type="Proteomes" id="UP000663879"/>
    </source>
</evidence>
<keyword evidence="6" id="KW-1185">Reference proteome</keyword>
<keyword evidence="1" id="KW-0347">Helicase</keyword>
<dbReference type="PANTHER" id="PTHR47642">
    <property type="entry name" value="ATP-DEPENDENT DNA HELICASE"/>
    <property type="match status" value="1"/>
</dbReference>
<dbReference type="SUPFAM" id="SSF52540">
    <property type="entry name" value="P-loop containing nucleoside triphosphate hydrolases"/>
    <property type="match status" value="2"/>
</dbReference>
<dbReference type="EC" id="5.6.2.3" evidence="1"/>
<feature type="region of interest" description="Disordered" evidence="2">
    <location>
        <begin position="469"/>
        <end position="521"/>
    </location>
</feature>
<dbReference type="InterPro" id="IPR010285">
    <property type="entry name" value="DNA_helicase_pif1-like_DEAD"/>
</dbReference>
<comment type="catalytic activity">
    <reaction evidence="1">
        <text>ATP + H2O = ADP + phosphate + H(+)</text>
        <dbReference type="Rhea" id="RHEA:13065"/>
        <dbReference type="ChEBI" id="CHEBI:15377"/>
        <dbReference type="ChEBI" id="CHEBI:15378"/>
        <dbReference type="ChEBI" id="CHEBI:30616"/>
        <dbReference type="ChEBI" id="CHEBI:43474"/>
        <dbReference type="ChEBI" id="CHEBI:456216"/>
        <dbReference type="EC" id="5.6.2.3"/>
    </reaction>
</comment>
<dbReference type="InterPro" id="IPR051055">
    <property type="entry name" value="PIF1_helicase"/>
</dbReference>
<name>A0A814LIW1_9BILA</name>
<dbReference type="Pfam" id="PF14214">
    <property type="entry name" value="Helitron_like_N"/>
    <property type="match status" value="1"/>
</dbReference>
<proteinExistence type="inferred from homology"/>
<dbReference type="InterPro" id="IPR027417">
    <property type="entry name" value="P-loop_NTPase"/>
</dbReference>
<evidence type="ECO:0000259" key="3">
    <source>
        <dbReference type="Pfam" id="PF05970"/>
    </source>
</evidence>
<sequence>MTILAENNEIGESENTISVNNDENDEQTMILDMDELAIQIAPGKDFQPRSILYDNDCEELNFLKIYGGFKFQPTKRITYGARCKSELPRYDLRCAENITKLFYSYKKLVSKKLNSSIEICLKKRREEDQQITPRQALDNNFIKDLVTRNGATIPAEVDWERLIVILVKIKENRDISLDEARNEVSRERKIDLVSKDPITVARYLENLMGELFKYSFRSMSGPFYPHTVVDFFWRVEFQNRGSPHIHMLTWHKDAPKCEKDDVDNNKRCVEFIDKYITVSTPFDNNVREEVSIKNRDHDLKQVNIRYQIHYGFPWPILNETIILEPLEIDKIDENEKMRIKTNYFNIRQHLEEAYQVELYKSSRVETTLDMILSRVGISFDQYIYFLRWSISLAAVFLKRSCKDIMMNPYNKKIFVRHRANMDIQYVIDPYGCAAYISSYMLKSNATISRLLKNDVDELVNDNQSMCFWCSPESPEDEDDIDDDRNDEHYEEETELGDNGSETSSSEVYVDENSDRSQNETNRNYESNYFRVQLMLYLPWRSEEREVEIEDTFEKFNRNQHLIVRNRQMFENVEAENFDRAQEEVECEIQEHYERLIEDEMERIGEANNYLTDRRIMNDTRIPKTDMMNQRENNENMCLNEMYERKFGFHAGLQDELKGLQRQQQEQQNTELGNLCVPNRLNDQEYANVMQSLNNGQQINIANFLRSIRRKKTIFDLIVGGAGVGKRHLIKAIFQTFLREMDKSGDSSNPWKCYALLAAYTGKAAFNIKGSTLHTLFHLPLHAKEVAPMGGEMLNKIKKQFENVRLLIIDEISLVGCNLFRKINDRLIQIKGEKKPFCGISVILVGDFNQLSPVREPWVFENVMRQRNDALFAQALNTLGNKHVYGLSDEQIEMFDNRLVSNINTIPDDAIILCYTNDDGQGKDSNACRSALADLKTKTDLNDTACLPTKILFKLNCKYMITTNMKLNDGLVNGAVGDLKSYIKDDKADRPVLKRVYLDFGDADTCIEWDQQTIKKGTTYKIDRFQFPLTWAEAITIHKSQGQTYQKVAVNLNGVVQRALLFVALNRVTTLDGLYIFNSNPTGHKSIVSDRIRGLTRDKRNENIDEDERCNSTQLIRNMNSSSVTNKSFDIESNHFEKNEIKKLYNSIKNSNKVKINPDQFSEERLTGHGRSKEIAKINAIKRFSFKVINK</sequence>
<dbReference type="Pfam" id="PF05970">
    <property type="entry name" value="PIF1"/>
    <property type="match status" value="1"/>
</dbReference>
<keyword evidence="1" id="KW-0547">Nucleotide-binding</keyword>
<dbReference type="Gene3D" id="3.40.50.300">
    <property type="entry name" value="P-loop containing nucleotide triphosphate hydrolases"/>
    <property type="match status" value="2"/>
</dbReference>
<dbReference type="GO" id="GO:0000723">
    <property type="term" value="P:telomere maintenance"/>
    <property type="evidence" value="ECO:0007669"/>
    <property type="project" value="InterPro"/>
</dbReference>
<dbReference type="GO" id="GO:0006310">
    <property type="term" value="P:DNA recombination"/>
    <property type="evidence" value="ECO:0007669"/>
    <property type="project" value="UniProtKB-KW"/>
</dbReference>
<feature type="domain" description="Helitron helicase-like" evidence="4">
    <location>
        <begin position="183"/>
        <end position="248"/>
    </location>
</feature>
<dbReference type="InterPro" id="IPR025476">
    <property type="entry name" value="Helitron_helicase-like"/>
</dbReference>
<gene>
    <name evidence="5" type="ORF">OXX778_LOCUS19493</name>
</gene>
<feature type="compositionally biased region" description="Acidic residues" evidence="2">
    <location>
        <begin position="473"/>
        <end position="495"/>
    </location>
</feature>
<evidence type="ECO:0000259" key="4">
    <source>
        <dbReference type="Pfam" id="PF14214"/>
    </source>
</evidence>
<keyword evidence="1" id="KW-0378">Hydrolase</keyword>
<feature type="domain" description="DNA helicase Pif1-like DEAD-box helicase" evidence="3">
    <location>
        <begin position="692"/>
        <end position="854"/>
    </location>
</feature>
<dbReference type="Proteomes" id="UP000663879">
    <property type="component" value="Unassembled WGS sequence"/>
</dbReference>
<dbReference type="CDD" id="cd18809">
    <property type="entry name" value="SF1_C_RecD"/>
    <property type="match status" value="1"/>
</dbReference>
<dbReference type="PANTHER" id="PTHR47642:SF6">
    <property type="entry name" value="ATP-DEPENDENT DNA HELICASE"/>
    <property type="match status" value="1"/>
</dbReference>
<dbReference type="GO" id="GO:0043139">
    <property type="term" value="F:5'-3' DNA helicase activity"/>
    <property type="evidence" value="ECO:0007669"/>
    <property type="project" value="UniProtKB-EC"/>
</dbReference>
<evidence type="ECO:0000313" key="5">
    <source>
        <dbReference type="EMBL" id="CAF1065793.1"/>
    </source>
</evidence>
<keyword evidence="1" id="KW-0227">DNA damage</keyword>
<keyword evidence="1" id="KW-0234">DNA repair</keyword>
<accession>A0A814LIW1</accession>
<comment type="similarity">
    <text evidence="1">Belongs to the helicase family.</text>
</comment>
<dbReference type="GO" id="GO:0016787">
    <property type="term" value="F:hydrolase activity"/>
    <property type="evidence" value="ECO:0007669"/>
    <property type="project" value="UniProtKB-KW"/>
</dbReference>
<keyword evidence="1" id="KW-0067">ATP-binding</keyword>
<reference evidence="5" key="1">
    <citation type="submission" date="2021-02" db="EMBL/GenBank/DDBJ databases">
        <authorList>
            <person name="Nowell W R."/>
        </authorList>
    </citation>
    <scope>NUCLEOTIDE SEQUENCE</scope>
    <source>
        <strain evidence="5">Ploen Becks lab</strain>
    </source>
</reference>
<dbReference type="EMBL" id="CAJNOC010005933">
    <property type="protein sequence ID" value="CAF1065793.1"/>
    <property type="molecule type" value="Genomic_DNA"/>
</dbReference>
<comment type="cofactor">
    <cofactor evidence="1">
        <name>Mg(2+)</name>
        <dbReference type="ChEBI" id="CHEBI:18420"/>
    </cofactor>
</comment>
<dbReference type="GO" id="GO:0006281">
    <property type="term" value="P:DNA repair"/>
    <property type="evidence" value="ECO:0007669"/>
    <property type="project" value="UniProtKB-KW"/>
</dbReference>
<evidence type="ECO:0000256" key="1">
    <source>
        <dbReference type="RuleBase" id="RU363044"/>
    </source>
</evidence>
<keyword evidence="1" id="KW-0233">DNA recombination</keyword>
<organism evidence="5 6">
    <name type="scientific">Brachionus calyciflorus</name>
    <dbReference type="NCBI Taxonomy" id="104777"/>
    <lineage>
        <taxon>Eukaryota</taxon>
        <taxon>Metazoa</taxon>
        <taxon>Spiralia</taxon>
        <taxon>Gnathifera</taxon>
        <taxon>Rotifera</taxon>
        <taxon>Eurotatoria</taxon>
        <taxon>Monogononta</taxon>
        <taxon>Pseudotrocha</taxon>
        <taxon>Ploima</taxon>
        <taxon>Brachionidae</taxon>
        <taxon>Brachionus</taxon>
    </lineage>
</organism>
<dbReference type="OrthoDB" id="6141723at2759"/>